<dbReference type="Proteomes" id="UP001500804">
    <property type="component" value="Unassembled WGS sequence"/>
</dbReference>
<evidence type="ECO:0000313" key="4">
    <source>
        <dbReference type="Proteomes" id="UP001500804"/>
    </source>
</evidence>
<protein>
    <recommendedName>
        <fullName evidence="2">Cupin type-2 domain-containing protein</fullName>
    </recommendedName>
</protein>
<dbReference type="PANTHER" id="PTHR36440:SF1">
    <property type="entry name" value="PUTATIVE (AFU_ORTHOLOGUE AFUA_8G07350)-RELATED"/>
    <property type="match status" value="1"/>
</dbReference>
<dbReference type="Gene3D" id="2.60.120.10">
    <property type="entry name" value="Jelly Rolls"/>
    <property type="match status" value="1"/>
</dbReference>
<dbReference type="InterPro" id="IPR014710">
    <property type="entry name" value="RmlC-like_jellyroll"/>
</dbReference>
<comment type="caution">
    <text evidence="3">The sequence shown here is derived from an EMBL/GenBank/DDBJ whole genome shotgun (WGS) entry which is preliminary data.</text>
</comment>
<dbReference type="Pfam" id="PF07883">
    <property type="entry name" value="Cupin_2"/>
    <property type="match status" value="1"/>
</dbReference>
<dbReference type="InterPro" id="IPR053146">
    <property type="entry name" value="QDO-like"/>
</dbReference>
<feature type="region of interest" description="Disordered" evidence="1">
    <location>
        <begin position="173"/>
        <end position="192"/>
    </location>
</feature>
<keyword evidence="4" id="KW-1185">Reference proteome</keyword>
<dbReference type="InterPro" id="IPR013096">
    <property type="entry name" value="Cupin_2"/>
</dbReference>
<dbReference type="RefSeq" id="WP_345604987.1">
    <property type="nucleotide sequence ID" value="NZ_BAABJO010000007.1"/>
</dbReference>
<dbReference type="InterPro" id="IPR011051">
    <property type="entry name" value="RmlC_Cupin_sf"/>
</dbReference>
<evidence type="ECO:0000256" key="1">
    <source>
        <dbReference type="SAM" id="MobiDB-lite"/>
    </source>
</evidence>
<accession>A0ABP9NGP9</accession>
<reference evidence="4" key="1">
    <citation type="journal article" date="2019" name="Int. J. Syst. Evol. Microbiol.">
        <title>The Global Catalogue of Microorganisms (GCM) 10K type strain sequencing project: providing services to taxonomists for standard genome sequencing and annotation.</title>
        <authorList>
            <consortium name="The Broad Institute Genomics Platform"/>
            <consortium name="The Broad Institute Genome Sequencing Center for Infectious Disease"/>
            <person name="Wu L."/>
            <person name="Ma J."/>
        </authorList>
    </citation>
    <scope>NUCLEOTIDE SEQUENCE [LARGE SCALE GENOMIC DNA]</scope>
    <source>
        <strain evidence="4">JCM 18302</strain>
    </source>
</reference>
<sequence>MTGTEPNPASRIVTPVVTTPQTQRAIPFLGQAYRVRVSGQDTGDTFAVLDTEALRGHGSPMHLHRHDCETFLVLEGTLRLVVDGEEYEACAGCAAVLPAGRPHGFVVTSEAARYLTLHHGPAFERFAAAAGEGGATPDVSRLTEIAAAHGIDIIGPPPAPLAVRVDRGTSWPSRFTAPANSPDADRLTAVGG</sequence>
<dbReference type="PANTHER" id="PTHR36440">
    <property type="entry name" value="PUTATIVE (AFU_ORTHOLOGUE AFUA_8G07350)-RELATED"/>
    <property type="match status" value="1"/>
</dbReference>
<gene>
    <name evidence="3" type="ORF">GCM10023320_23480</name>
</gene>
<dbReference type="EMBL" id="BAABJO010000007">
    <property type="protein sequence ID" value="GAA5118794.1"/>
    <property type="molecule type" value="Genomic_DNA"/>
</dbReference>
<evidence type="ECO:0000259" key="2">
    <source>
        <dbReference type="Pfam" id="PF07883"/>
    </source>
</evidence>
<name>A0ABP9NGP9_9PSEU</name>
<dbReference type="SUPFAM" id="SSF51182">
    <property type="entry name" value="RmlC-like cupins"/>
    <property type="match status" value="1"/>
</dbReference>
<feature type="domain" description="Cupin type-2" evidence="2">
    <location>
        <begin position="56"/>
        <end position="116"/>
    </location>
</feature>
<proteinExistence type="predicted"/>
<organism evidence="3 4">
    <name type="scientific">Pseudonocardia adelaidensis</name>
    <dbReference type="NCBI Taxonomy" id="648754"/>
    <lineage>
        <taxon>Bacteria</taxon>
        <taxon>Bacillati</taxon>
        <taxon>Actinomycetota</taxon>
        <taxon>Actinomycetes</taxon>
        <taxon>Pseudonocardiales</taxon>
        <taxon>Pseudonocardiaceae</taxon>
        <taxon>Pseudonocardia</taxon>
    </lineage>
</organism>
<evidence type="ECO:0000313" key="3">
    <source>
        <dbReference type="EMBL" id="GAA5118794.1"/>
    </source>
</evidence>